<gene>
    <name evidence="1" type="ORF">STA1M1_24190</name>
</gene>
<dbReference type="EMBL" id="BROH01000007">
    <property type="protein sequence ID" value="GKY88550.1"/>
    <property type="molecule type" value="Genomic_DNA"/>
</dbReference>
<reference evidence="1" key="1">
    <citation type="journal article" date="2023" name="Int. J. Syst. Evol. Microbiol.">
        <title>Sinisalibacter aestuarii sp. nov., isolated from estuarine sediment of the Arakawa River.</title>
        <authorList>
            <person name="Arafat S.T."/>
            <person name="Hirano S."/>
            <person name="Sato A."/>
            <person name="Takeuchi K."/>
            <person name="Yasuda T."/>
            <person name="Terahara T."/>
            <person name="Hamada M."/>
            <person name="Kobayashi T."/>
        </authorList>
    </citation>
    <scope>NUCLEOTIDE SEQUENCE</scope>
    <source>
        <strain evidence="1">B-399</strain>
    </source>
</reference>
<accession>A0ABQ5LUA6</accession>
<name>A0ABQ5LUA6_9RHOB</name>
<organism evidence="1 2">
    <name type="scientific">Sinisalibacter aestuarii</name>
    <dbReference type="NCBI Taxonomy" id="2949426"/>
    <lineage>
        <taxon>Bacteria</taxon>
        <taxon>Pseudomonadati</taxon>
        <taxon>Pseudomonadota</taxon>
        <taxon>Alphaproteobacteria</taxon>
        <taxon>Rhodobacterales</taxon>
        <taxon>Roseobacteraceae</taxon>
        <taxon>Sinisalibacter</taxon>
    </lineage>
</organism>
<dbReference type="Proteomes" id="UP001144205">
    <property type="component" value="Unassembled WGS sequence"/>
</dbReference>
<sequence>MDSLTVRDEISEYWLKSDKHLAEPTYGFDTADHYDAFCIAKDWLQDTSEAIMAHRKAGFSGDPLLAYIEFWGVLQAVIVHQDAICELDYSVSETRKKASELLSGNASQEIRQLRNLAAGHPTLNASRLNGPARSVTGRLEKTYDQIDLMVSGDSNVRIAKINLGKMIDRYDAEATVALRSIKEKFVTKFPHRD</sequence>
<keyword evidence="2" id="KW-1185">Reference proteome</keyword>
<dbReference type="RefSeq" id="WP_281842590.1">
    <property type="nucleotide sequence ID" value="NZ_BROH01000007.1"/>
</dbReference>
<protein>
    <submittedName>
        <fullName evidence="1">Uncharacterized protein</fullName>
    </submittedName>
</protein>
<proteinExistence type="predicted"/>
<comment type="caution">
    <text evidence="1">The sequence shown here is derived from an EMBL/GenBank/DDBJ whole genome shotgun (WGS) entry which is preliminary data.</text>
</comment>
<evidence type="ECO:0000313" key="1">
    <source>
        <dbReference type="EMBL" id="GKY88550.1"/>
    </source>
</evidence>
<evidence type="ECO:0000313" key="2">
    <source>
        <dbReference type="Proteomes" id="UP001144205"/>
    </source>
</evidence>